<gene>
    <name evidence="1" type="ORF">AVEN_59731_1</name>
</gene>
<keyword evidence="2" id="KW-1185">Reference proteome</keyword>
<dbReference type="AlphaFoldDB" id="A0A4Y2BNA5"/>
<dbReference type="Proteomes" id="UP000499080">
    <property type="component" value="Unassembled WGS sequence"/>
</dbReference>
<evidence type="ECO:0000313" key="2">
    <source>
        <dbReference type="Proteomes" id="UP000499080"/>
    </source>
</evidence>
<proteinExistence type="predicted"/>
<name>A0A4Y2BNA5_ARAVE</name>
<sequence length="70" mass="8108">MDLIIIFNADLTENVDATVKDSVCSWFIEKKSYSQSATELWDTSSRLCGVEVWRQKRGNPKMRHETKKSV</sequence>
<reference evidence="1 2" key="1">
    <citation type="journal article" date="2019" name="Sci. Rep.">
        <title>Orb-weaving spider Araneus ventricosus genome elucidates the spidroin gene catalogue.</title>
        <authorList>
            <person name="Kono N."/>
            <person name="Nakamura H."/>
            <person name="Ohtoshi R."/>
            <person name="Moran D.A.P."/>
            <person name="Shinohara A."/>
            <person name="Yoshida Y."/>
            <person name="Fujiwara M."/>
            <person name="Mori M."/>
            <person name="Tomita M."/>
            <person name="Arakawa K."/>
        </authorList>
    </citation>
    <scope>NUCLEOTIDE SEQUENCE [LARGE SCALE GENOMIC DNA]</scope>
</reference>
<organism evidence="1 2">
    <name type="scientific">Araneus ventricosus</name>
    <name type="common">Orbweaver spider</name>
    <name type="synonym">Epeira ventricosa</name>
    <dbReference type="NCBI Taxonomy" id="182803"/>
    <lineage>
        <taxon>Eukaryota</taxon>
        <taxon>Metazoa</taxon>
        <taxon>Ecdysozoa</taxon>
        <taxon>Arthropoda</taxon>
        <taxon>Chelicerata</taxon>
        <taxon>Arachnida</taxon>
        <taxon>Araneae</taxon>
        <taxon>Araneomorphae</taxon>
        <taxon>Entelegynae</taxon>
        <taxon>Araneoidea</taxon>
        <taxon>Araneidae</taxon>
        <taxon>Araneus</taxon>
    </lineage>
</organism>
<accession>A0A4Y2BNA5</accession>
<protein>
    <submittedName>
        <fullName evidence="1">Uncharacterized protein</fullName>
    </submittedName>
</protein>
<comment type="caution">
    <text evidence="1">The sequence shown here is derived from an EMBL/GenBank/DDBJ whole genome shotgun (WGS) entry which is preliminary data.</text>
</comment>
<dbReference type="EMBL" id="BGPR01000094">
    <property type="protein sequence ID" value="GBL93548.1"/>
    <property type="molecule type" value="Genomic_DNA"/>
</dbReference>
<evidence type="ECO:0000313" key="1">
    <source>
        <dbReference type="EMBL" id="GBL93548.1"/>
    </source>
</evidence>